<reference evidence="2 4" key="2">
    <citation type="submission" date="2019-09" db="EMBL/GenBank/DDBJ databases">
        <title>Pimelobacter sp. isolated from Paulinella.</title>
        <authorList>
            <person name="Jeong S.E."/>
        </authorList>
    </citation>
    <scope>NUCLEOTIDE SEQUENCE [LARGE SCALE GENOMIC DNA]</scope>
    <source>
        <strain evidence="2 4">Pch-N</strain>
    </source>
</reference>
<name>A0A0A1DKH1_NOCSI</name>
<dbReference type="Proteomes" id="UP000449906">
    <property type="component" value="Unassembled WGS sequence"/>
</dbReference>
<evidence type="ECO:0000313" key="4">
    <source>
        <dbReference type="Proteomes" id="UP000449906"/>
    </source>
</evidence>
<evidence type="ECO:0000313" key="3">
    <source>
        <dbReference type="Proteomes" id="UP000030300"/>
    </source>
</evidence>
<dbReference type="Proteomes" id="UP000030300">
    <property type="component" value="Chromosome"/>
</dbReference>
<accession>A0A0A1DKH1</accession>
<dbReference type="EMBL" id="CP009896">
    <property type="protein sequence ID" value="AIY17132.1"/>
    <property type="molecule type" value="Genomic_DNA"/>
</dbReference>
<dbReference type="AlphaFoldDB" id="A0A0A1DKH1"/>
<gene>
    <name evidence="2" type="ORF">F9L07_17025</name>
    <name evidence="1" type="ORF">KR76_10895</name>
</gene>
<evidence type="ECO:0000313" key="1">
    <source>
        <dbReference type="EMBL" id="AIY17132.1"/>
    </source>
</evidence>
<dbReference type="GeneID" id="96609397"/>
<dbReference type="KEGG" id="psim:KR76_10895"/>
<dbReference type="HOGENOM" id="CLU_2753848_0_0_11"/>
<sequence>MSSYEELAAPADLHADCEAVSRRLAEAAVKATRPAPSIHFDDLPRETPKREIEISEAAQRLANALHLHLD</sequence>
<keyword evidence="3" id="KW-1185">Reference proteome</keyword>
<proteinExistence type="predicted"/>
<reference evidence="1 3" key="1">
    <citation type="journal article" date="2015" name="Genome Announc.">
        <title>Complete Genome Sequence of Steroid-Transforming Nocardioides simplex VKM Ac-2033D.</title>
        <authorList>
            <person name="Shtratnikova V.Y."/>
            <person name="Schelkunov M.I."/>
            <person name="Pekov Y.A."/>
            <person name="Fokina V.V."/>
            <person name="Logacheva M.D."/>
            <person name="Sokolov S.L."/>
            <person name="Bragin E.Y."/>
            <person name="Ashapkin V.V."/>
            <person name="Donova M.V."/>
        </authorList>
    </citation>
    <scope>NUCLEOTIDE SEQUENCE [LARGE SCALE GENOMIC DNA]</scope>
    <source>
        <strain evidence="1 3">VKM Ac-2033D</strain>
    </source>
</reference>
<evidence type="ECO:0000313" key="2">
    <source>
        <dbReference type="EMBL" id="KAB2808798.1"/>
    </source>
</evidence>
<protein>
    <submittedName>
        <fullName evidence="1">Uncharacterized protein</fullName>
    </submittedName>
</protein>
<dbReference type="eggNOG" id="ENOG50324G8">
    <property type="taxonomic scope" value="Bacteria"/>
</dbReference>
<dbReference type="RefSeq" id="WP_038678230.1">
    <property type="nucleotide sequence ID" value="NZ_BJMC01000008.1"/>
</dbReference>
<dbReference type="OrthoDB" id="3830538at2"/>
<dbReference type="EMBL" id="WBVM01000002">
    <property type="protein sequence ID" value="KAB2808798.1"/>
    <property type="molecule type" value="Genomic_DNA"/>
</dbReference>
<organism evidence="1 3">
    <name type="scientific">Nocardioides simplex</name>
    <name type="common">Arthrobacter simplex</name>
    <dbReference type="NCBI Taxonomy" id="2045"/>
    <lineage>
        <taxon>Bacteria</taxon>
        <taxon>Bacillati</taxon>
        <taxon>Actinomycetota</taxon>
        <taxon>Actinomycetes</taxon>
        <taxon>Propionibacteriales</taxon>
        <taxon>Nocardioidaceae</taxon>
        <taxon>Pimelobacter</taxon>
    </lineage>
</organism>